<organism evidence="2 3">
    <name type="scientific">Chionoecetes opilio</name>
    <name type="common">Atlantic snow crab</name>
    <name type="synonym">Cancer opilio</name>
    <dbReference type="NCBI Taxonomy" id="41210"/>
    <lineage>
        <taxon>Eukaryota</taxon>
        <taxon>Metazoa</taxon>
        <taxon>Ecdysozoa</taxon>
        <taxon>Arthropoda</taxon>
        <taxon>Crustacea</taxon>
        <taxon>Multicrustacea</taxon>
        <taxon>Malacostraca</taxon>
        <taxon>Eumalacostraca</taxon>
        <taxon>Eucarida</taxon>
        <taxon>Decapoda</taxon>
        <taxon>Pleocyemata</taxon>
        <taxon>Brachyura</taxon>
        <taxon>Eubrachyura</taxon>
        <taxon>Majoidea</taxon>
        <taxon>Majidae</taxon>
        <taxon>Chionoecetes</taxon>
    </lineage>
</organism>
<name>A0A8J4YRU6_CHIOP</name>
<evidence type="ECO:0000256" key="1">
    <source>
        <dbReference type="SAM" id="MobiDB-lite"/>
    </source>
</evidence>
<protein>
    <submittedName>
        <fullName evidence="2">Uncharacterized protein</fullName>
    </submittedName>
</protein>
<dbReference type="EMBL" id="JACEEZ010002891">
    <property type="protein sequence ID" value="KAG0727881.1"/>
    <property type="molecule type" value="Genomic_DNA"/>
</dbReference>
<gene>
    <name evidence="2" type="ORF">GWK47_033701</name>
</gene>
<dbReference type="OrthoDB" id="10037236at2759"/>
<feature type="compositionally biased region" description="Basic residues" evidence="1">
    <location>
        <begin position="9"/>
        <end position="26"/>
    </location>
</feature>
<keyword evidence="3" id="KW-1185">Reference proteome</keyword>
<reference evidence="2" key="1">
    <citation type="submission" date="2020-07" db="EMBL/GenBank/DDBJ databases">
        <title>The High-quality genome of the commercially important snow crab, Chionoecetes opilio.</title>
        <authorList>
            <person name="Jeong J.-H."/>
            <person name="Ryu S."/>
        </authorList>
    </citation>
    <scope>NUCLEOTIDE SEQUENCE</scope>
    <source>
        <strain evidence="2">MADBK_172401_WGS</strain>
        <tissue evidence="2">Digestive gland</tissue>
    </source>
</reference>
<proteinExistence type="predicted"/>
<evidence type="ECO:0000313" key="2">
    <source>
        <dbReference type="EMBL" id="KAG0727881.1"/>
    </source>
</evidence>
<feature type="region of interest" description="Disordered" evidence="1">
    <location>
        <begin position="1"/>
        <end position="64"/>
    </location>
</feature>
<sequence>MACENMKESRKRRPKKWRDHLKRKLTGPKSSGHKGLGERIKTKKTGFSRDDSIPPLTAPDGSVSQVTGVKAQGLAAHFPSKMTVPDPERETPTVPVLTKAPREITITTEVVLQQLQQVDPKKALGPDSISPHLLKRGPSQLAVPLATIFRSAFHLSSGHLSGKWRESVLTTKKRAEAIFKLPTPFPSFPLLGKVS</sequence>
<accession>A0A8J4YRU6</accession>
<comment type="caution">
    <text evidence="2">The sequence shown here is derived from an EMBL/GenBank/DDBJ whole genome shotgun (WGS) entry which is preliminary data.</text>
</comment>
<dbReference type="AlphaFoldDB" id="A0A8J4YRU6"/>
<evidence type="ECO:0000313" key="3">
    <source>
        <dbReference type="Proteomes" id="UP000770661"/>
    </source>
</evidence>
<dbReference type="Proteomes" id="UP000770661">
    <property type="component" value="Unassembled WGS sequence"/>
</dbReference>